<evidence type="ECO:0008006" key="3">
    <source>
        <dbReference type="Google" id="ProtNLM"/>
    </source>
</evidence>
<reference evidence="1 2" key="1">
    <citation type="submission" date="2019-03" db="EMBL/GenBank/DDBJ databases">
        <title>Draft Genome Sequences of Six Type Strains of the Genus Massilia.</title>
        <authorList>
            <person name="Miess H."/>
            <person name="Frediansyhah A."/>
            <person name="Gross H."/>
        </authorList>
    </citation>
    <scope>NUCLEOTIDE SEQUENCE [LARGE SCALE GENOMIC DNA]</scope>
    <source>
        <strain evidence="1 2">DSM 17505</strain>
    </source>
</reference>
<gene>
    <name evidence="1" type="ORF">E1742_01290</name>
</gene>
<keyword evidence="2" id="KW-1185">Reference proteome</keyword>
<name>A0ABX5S3R0_9BURK</name>
<dbReference type="EMBL" id="CP038026">
    <property type="protein sequence ID" value="QBQ34964.1"/>
    <property type="molecule type" value="Genomic_DNA"/>
</dbReference>
<evidence type="ECO:0000313" key="2">
    <source>
        <dbReference type="Proteomes" id="UP000294359"/>
    </source>
</evidence>
<sequence>MKMASPGLDRLYDNSLARHALGWQPRHDFHSVTVRLAQLPEDADIRGPPARIIGSKGCHDAAVGRYPFV</sequence>
<dbReference type="RefSeq" id="WP_134383022.1">
    <property type="nucleotide sequence ID" value="NZ_BMWW01000010.1"/>
</dbReference>
<dbReference type="Proteomes" id="UP000294359">
    <property type="component" value="Chromosome"/>
</dbReference>
<accession>A0ABX5S3R0</accession>
<protein>
    <recommendedName>
        <fullName evidence="3">NAD(P)-dependent oxidoreductase</fullName>
    </recommendedName>
</protein>
<organism evidence="1 2">
    <name type="scientific">Pseudoduganella plicata</name>
    <dbReference type="NCBI Taxonomy" id="321984"/>
    <lineage>
        <taxon>Bacteria</taxon>
        <taxon>Pseudomonadati</taxon>
        <taxon>Pseudomonadota</taxon>
        <taxon>Betaproteobacteria</taxon>
        <taxon>Burkholderiales</taxon>
        <taxon>Oxalobacteraceae</taxon>
        <taxon>Telluria group</taxon>
        <taxon>Pseudoduganella</taxon>
    </lineage>
</organism>
<evidence type="ECO:0000313" key="1">
    <source>
        <dbReference type="EMBL" id="QBQ34964.1"/>
    </source>
</evidence>
<proteinExistence type="predicted"/>